<dbReference type="Proteomes" id="UP000050761">
    <property type="component" value="Unassembled WGS sequence"/>
</dbReference>
<feature type="domain" description="Mos1 transposase HTH" evidence="1">
    <location>
        <begin position="9"/>
        <end position="54"/>
    </location>
</feature>
<evidence type="ECO:0000313" key="2">
    <source>
        <dbReference type="EMBL" id="VDO90837.1"/>
    </source>
</evidence>
<dbReference type="AlphaFoldDB" id="A0A183FUZ5"/>
<evidence type="ECO:0000313" key="3">
    <source>
        <dbReference type="Proteomes" id="UP000050761"/>
    </source>
</evidence>
<reference evidence="2 3" key="1">
    <citation type="submission" date="2018-11" db="EMBL/GenBank/DDBJ databases">
        <authorList>
            <consortium name="Pathogen Informatics"/>
        </authorList>
    </citation>
    <scope>NUCLEOTIDE SEQUENCE [LARGE SCALE GENOMIC DNA]</scope>
</reference>
<dbReference type="OrthoDB" id="5866656at2759"/>
<keyword evidence="3" id="KW-1185">Reference proteome</keyword>
<organism evidence="3 4">
    <name type="scientific">Heligmosomoides polygyrus</name>
    <name type="common">Parasitic roundworm</name>
    <dbReference type="NCBI Taxonomy" id="6339"/>
    <lineage>
        <taxon>Eukaryota</taxon>
        <taxon>Metazoa</taxon>
        <taxon>Ecdysozoa</taxon>
        <taxon>Nematoda</taxon>
        <taxon>Chromadorea</taxon>
        <taxon>Rhabditida</taxon>
        <taxon>Rhabditina</taxon>
        <taxon>Rhabditomorpha</taxon>
        <taxon>Strongyloidea</taxon>
        <taxon>Heligmosomidae</taxon>
        <taxon>Heligmosomoides</taxon>
    </lineage>
</organism>
<dbReference type="EMBL" id="UZAH01027347">
    <property type="protein sequence ID" value="VDO90837.1"/>
    <property type="molecule type" value="Genomic_DNA"/>
</dbReference>
<protein>
    <submittedName>
        <fullName evidence="4">HTH_48 domain-containing protein</fullName>
    </submittedName>
</protein>
<evidence type="ECO:0000313" key="4">
    <source>
        <dbReference type="WBParaSite" id="HPBE_0001207301-mRNA-1"/>
    </source>
</evidence>
<name>A0A183FUZ5_HELPZ</name>
<dbReference type="WBParaSite" id="HPBE_0001207301-mRNA-1">
    <property type="protein sequence ID" value="HPBE_0001207301-mRNA-1"/>
    <property type="gene ID" value="HPBE_0001207301"/>
</dbReference>
<accession>A0A183FUZ5</accession>
<accession>A0A3P8A2X8</accession>
<reference evidence="4" key="2">
    <citation type="submission" date="2019-09" db="UniProtKB">
        <authorList>
            <consortium name="WormBaseParasite"/>
        </authorList>
    </citation>
    <scope>IDENTIFICATION</scope>
</reference>
<gene>
    <name evidence="2" type="ORF">HPBE_LOCUS12074</name>
</gene>
<proteinExistence type="predicted"/>
<evidence type="ECO:0000259" key="1">
    <source>
        <dbReference type="Pfam" id="PF17906"/>
    </source>
</evidence>
<dbReference type="Pfam" id="PF17906">
    <property type="entry name" value="HTH_48"/>
    <property type="match status" value="1"/>
</dbReference>
<dbReference type="InterPro" id="IPR041426">
    <property type="entry name" value="Mos1_HTH"/>
</dbReference>
<sequence length="118" mass="13569">MSTINSSMLRPIVYYEFLQGHFARTAGFNICAIKEEVVHYSAVARWYQRFNAGDISPEDRPRSGRPSVVEEDSLREAFKVKQIQPLANWRRNVMYAKHHREAAGDPWAPQSFVVLATT</sequence>